<accession>A0ABR3IPS0</accession>
<evidence type="ECO:0000313" key="2">
    <source>
        <dbReference type="Proteomes" id="UP001556367"/>
    </source>
</evidence>
<organism evidence="1 2">
    <name type="scientific">Hohenbuehelia grisea</name>
    <dbReference type="NCBI Taxonomy" id="104357"/>
    <lineage>
        <taxon>Eukaryota</taxon>
        <taxon>Fungi</taxon>
        <taxon>Dikarya</taxon>
        <taxon>Basidiomycota</taxon>
        <taxon>Agaricomycotina</taxon>
        <taxon>Agaricomycetes</taxon>
        <taxon>Agaricomycetidae</taxon>
        <taxon>Agaricales</taxon>
        <taxon>Pleurotineae</taxon>
        <taxon>Pleurotaceae</taxon>
        <taxon>Hohenbuehelia</taxon>
    </lineage>
</organism>
<protein>
    <recommendedName>
        <fullName evidence="3">F-box domain-containing protein</fullName>
    </recommendedName>
</protein>
<dbReference type="Gene3D" id="1.20.1280.50">
    <property type="match status" value="1"/>
</dbReference>
<dbReference type="Proteomes" id="UP001556367">
    <property type="component" value="Unassembled WGS sequence"/>
</dbReference>
<dbReference type="InterPro" id="IPR032675">
    <property type="entry name" value="LRR_dom_sf"/>
</dbReference>
<dbReference type="EMBL" id="JASNQZ010000018">
    <property type="protein sequence ID" value="KAL0945292.1"/>
    <property type="molecule type" value="Genomic_DNA"/>
</dbReference>
<dbReference type="SUPFAM" id="SSF52047">
    <property type="entry name" value="RNI-like"/>
    <property type="match status" value="1"/>
</dbReference>
<dbReference type="Gene3D" id="3.80.10.10">
    <property type="entry name" value="Ribonuclease Inhibitor"/>
    <property type="match status" value="1"/>
</dbReference>
<comment type="caution">
    <text evidence="1">The sequence shown here is derived from an EMBL/GenBank/DDBJ whole genome shotgun (WGS) entry which is preliminary data.</text>
</comment>
<gene>
    <name evidence="1" type="ORF">HGRIS_000798</name>
</gene>
<reference evidence="2" key="1">
    <citation type="submission" date="2024-06" db="EMBL/GenBank/DDBJ databases">
        <title>Multi-omics analyses provide insights into the biosynthesis of the anticancer antibiotic pleurotin in Hohenbuehelia grisea.</title>
        <authorList>
            <person name="Weaver J.A."/>
            <person name="Alberti F."/>
        </authorList>
    </citation>
    <scope>NUCLEOTIDE SEQUENCE [LARGE SCALE GENOMIC DNA]</scope>
    <source>
        <strain evidence="2">T-177</strain>
    </source>
</reference>
<name>A0ABR3IPS0_9AGAR</name>
<evidence type="ECO:0008006" key="3">
    <source>
        <dbReference type="Google" id="ProtNLM"/>
    </source>
</evidence>
<evidence type="ECO:0000313" key="1">
    <source>
        <dbReference type="EMBL" id="KAL0945292.1"/>
    </source>
</evidence>
<proteinExistence type="predicted"/>
<keyword evidence="2" id="KW-1185">Reference proteome</keyword>
<sequence length="492" mass="55558">MPLVLDRFRSWNYFLPGLEDAPIITDLFSGHEAKYHPQSPLRASFSKLCMVDAVHPPSPIPQPQRIGTRFPSIHKLPTELIADIFALCHAMEEDDRQNSVTDCARVILSHVCSRWRAVILSMPLVWATISVRGPKDSSLPRLKAHLERSASCPLSLRFVAHVSTAKQKGEHIEDIVAPAIAHARRWKSLHIFLDDTHTPVISNMLRTTSFPSLETLELSVRDWEPEDAHHVLDALSSSCRLQNLMWHGPGGLPPSTRWAALAKIRIFNFLSLPEVHTLLSQCHNVTDLRISISRAPHSPLDGMALITLSKLEVLWLSTKSVLDDLFDRLCLPKLKRLIIENHCPNPSHDRSCRSLDSFLARCHCDLDALVLRDSHKSPEALDQLLRLPTLGTLRDLRIELPPLSDLTLETLTQRMDGACVLPRLENLTFRRSYSTDGMLGEMATSRFRGADRELPVNCLKRLQTALDSSRPMDIWALDALEAQGMEIDYGYW</sequence>